<reference evidence="1" key="1">
    <citation type="submission" date="2020-06" db="EMBL/GenBank/DDBJ databases">
        <authorList>
            <person name="Li T."/>
            <person name="Hu X."/>
            <person name="Zhang T."/>
            <person name="Song X."/>
            <person name="Zhang H."/>
            <person name="Dai N."/>
            <person name="Sheng W."/>
            <person name="Hou X."/>
            <person name="Wei L."/>
        </authorList>
    </citation>
    <scope>NUCLEOTIDE SEQUENCE</scope>
    <source>
        <strain evidence="1">3651</strain>
        <tissue evidence="1">Leaf</tissue>
    </source>
</reference>
<proteinExistence type="predicted"/>
<evidence type="ECO:0000313" key="1">
    <source>
        <dbReference type="EMBL" id="KAK4441670.1"/>
    </source>
</evidence>
<reference evidence="1" key="2">
    <citation type="journal article" date="2024" name="Plant">
        <title>Genomic evolution and insights into agronomic trait innovations of Sesamum species.</title>
        <authorList>
            <person name="Miao H."/>
            <person name="Wang L."/>
            <person name="Qu L."/>
            <person name="Liu H."/>
            <person name="Sun Y."/>
            <person name="Le M."/>
            <person name="Wang Q."/>
            <person name="Wei S."/>
            <person name="Zheng Y."/>
            <person name="Lin W."/>
            <person name="Duan Y."/>
            <person name="Cao H."/>
            <person name="Xiong S."/>
            <person name="Wang X."/>
            <person name="Wei L."/>
            <person name="Li C."/>
            <person name="Ma Q."/>
            <person name="Ju M."/>
            <person name="Zhao R."/>
            <person name="Li G."/>
            <person name="Mu C."/>
            <person name="Tian Q."/>
            <person name="Mei H."/>
            <person name="Zhang T."/>
            <person name="Gao T."/>
            <person name="Zhang H."/>
        </authorList>
    </citation>
    <scope>NUCLEOTIDE SEQUENCE</scope>
    <source>
        <strain evidence="1">3651</strain>
    </source>
</reference>
<keyword evidence="2" id="KW-1185">Reference proteome</keyword>
<gene>
    <name evidence="1" type="ORF">Salat_0501900</name>
</gene>
<sequence>MRNNLVFPQLGMSSRTLLIVALHLDYMMPPRLAVIILDHPDILATVEDGWNMNVEGTPQFSICRKLKVLKSFNSLHYNNISARAKEGDLASQEAQIQLETHPGDVALRNTLGDLRKKADFLAEAERHFFYQKAKSISLRWGTGTPSSSMTW</sequence>
<organism evidence="1 2">
    <name type="scientific">Sesamum alatum</name>
    <dbReference type="NCBI Taxonomy" id="300844"/>
    <lineage>
        <taxon>Eukaryota</taxon>
        <taxon>Viridiplantae</taxon>
        <taxon>Streptophyta</taxon>
        <taxon>Embryophyta</taxon>
        <taxon>Tracheophyta</taxon>
        <taxon>Spermatophyta</taxon>
        <taxon>Magnoliopsida</taxon>
        <taxon>eudicotyledons</taxon>
        <taxon>Gunneridae</taxon>
        <taxon>Pentapetalae</taxon>
        <taxon>asterids</taxon>
        <taxon>lamiids</taxon>
        <taxon>Lamiales</taxon>
        <taxon>Pedaliaceae</taxon>
        <taxon>Sesamum</taxon>
    </lineage>
</organism>
<name>A0AAE1Z3T8_9LAMI</name>
<comment type="caution">
    <text evidence="1">The sequence shown here is derived from an EMBL/GenBank/DDBJ whole genome shotgun (WGS) entry which is preliminary data.</text>
</comment>
<protein>
    <submittedName>
        <fullName evidence="1">Uncharacterized protein</fullName>
    </submittedName>
</protein>
<accession>A0AAE1Z3T8</accession>
<evidence type="ECO:0000313" key="2">
    <source>
        <dbReference type="Proteomes" id="UP001293254"/>
    </source>
</evidence>
<dbReference type="EMBL" id="JACGWO010000001">
    <property type="protein sequence ID" value="KAK4441670.1"/>
    <property type="molecule type" value="Genomic_DNA"/>
</dbReference>
<dbReference type="Proteomes" id="UP001293254">
    <property type="component" value="Unassembled WGS sequence"/>
</dbReference>
<dbReference type="AlphaFoldDB" id="A0AAE1Z3T8"/>